<comment type="caution">
    <text evidence="2">The sequence shown here is derived from an EMBL/GenBank/DDBJ whole genome shotgun (WGS) entry which is preliminary data.</text>
</comment>
<dbReference type="PRINTS" id="PR01217">
    <property type="entry name" value="PRICHEXTENSN"/>
</dbReference>
<reference evidence="2" key="2">
    <citation type="submission" date="2020-09" db="EMBL/GenBank/DDBJ databases">
        <authorList>
            <person name="Sun Q."/>
            <person name="Zhou Y."/>
        </authorList>
    </citation>
    <scope>NUCLEOTIDE SEQUENCE</scope>
    <source>
        <strain evidence="2">CGMCC 4.3508</strain>
    </source>
</reference>
<keyword evidence="3" id="KW-1185">Reference proteome</keyword>
<evidence type="ECO:0000313" key="3">
    <source>
        <dbReference type="Proteomes" id="UP000638263"/>
    </source>
</evidence>
<dbReference type="InterPro" id="IPR004401">
    <property type="entry name" value="YbaB/EbfC"/>
</dbReference>
<dbReference type="Gene3D" id="3.30.1310.10">
    <property type="entry name" value="Nucleoid-associated protein YbaB-like domain"/>
    <property type="match status" value="1"/>
</dbReference>
<feature type="compositionally biased region" description="Pro residues" evidence="1">
    <location>
        <begin position="145"/>
        <end position="164"/>
    </location>
</feature>
<accession>A0A917RH11</accession>
<evidence type="ECO:0000313" key="2">
    <source>
        <dbReference type="EMBL" id="GGL07769.1"/>
    </source>
</evidence>
<feature type="region of interest" description="Disordered" evidence="1">
    <location>
        <begin position="120"/>
        <end position="222"/>
    </location>
</feature>
<dbReference type="AlphaFoldDB" id="A0A917RH11"/>
<evidence type="ECO:0008006" key="4">
    <source>
        <dbReference type="Google" id="ProtNLM"/>
    </source>
</evidence>
<dbReference type="InterPro" id="IPR036894">
    <property type="entry name" value="YbaB-like_sf"/>
</dbReference>
<reference evidence="2" key="1">
    <citation type="journal article" date="2014" name="Int. J. Syst. Evol. Microbiol.">
        <title>Complete genome sequence of Corynebacterium casei LMG S-19264T (=DSM 44701T), isolated from a smear-ripened cheese.</title>
        <authorList>
            <consortium name="US DOE Joint Genome Institute (JGI-PGF)"/>
            <person name="Walter F."/>
            <person name="Albersmeier A."/>
            <person name="Kalinowski J."/>
            <person name="Ruckert C."/>
        </authorList>
    </citation>
    <scope>NUCLEOTIDE SEQUENCE</scope>
    <source>
        <strain evidence="2">CGMCC 4.3508</strain>
    </source>
</reference>
<organism evidence="2 3">
    <name type="scientific">Nocardia jinanensis</name>
    <dbReference type="NCBI Taxonomy" id="382504"/>
    <lineage>
        <taxon>Bacteria</taxon>
        <taxon>Bacillati</taxon>
        <taxon>Actinomycetota</taxon>
        <taxon>Actinomycetes</taxon>
        <taxon>Mycobacteriales</taxon>
        <taxon>Nocardiaceae</taxon>
        <taxon>Nocardia</taxon>
    </lineage>
</organism>
<dbReference type="SUPFAM" id="SSF82607">
    <property type="entry name" value="YbaB-like"/>
    <property type="match status" value="1"/>
</dbReference>
<dbReference type="GO" id="GO:0003677">
    <property type="term" value="F:DNA binding"/>
    <property type="evidence" value="ECO:0007669"/>
    <property type="project" value="InterPro"/>
</dbReference>
<proteinExistence type="predicted"/>
<feature type="compositionally biased region" description="Pro residues" evidence="1">
    <location>
        <begin position="171"/>
        <end position="193"/>
    </location>
</feature>
<evidence type="ECO:0000256" key="1">
    <source>
        <dbReference type="SAM" id="MobiDB-lite"/>
    </source>
</evidence>
<sequence length="222" mass="23831">MIDDPSRAGADLARWAQEMERKTQRFQSLQTRMTQLAVTITSSDKSVVVVVDANGAPTDIRFTDGIRRKSPAALSVEVMQCLRRARETLVGEVTATIRDAVGDDPIGANIIKQYEDRYAAPETPAPTTSAPPAPAAPDPIWSQQPAPPPPQPVPPHSPAAPQPPQTQHSPAAPPPATQRPAAPAPSPQRPPGSPEQLPAPSSLIPDVEDEEGEYYRRASWLV</sequence>
<dbReference type="Pfam" id="PF02575">
    <property type="entry name" value="YbaB_DNA_bd"/>
    <property type="match status" value="1"/>
</dbReference>
<name>A0A917RH11_9NOCA</name>
<dbReference type="RefSeq" id="WP_058854149.1">
    <property type="nucleotide sequence ID" value="NZ_BMMH01000003.1"/>
</dbReference>
<dbReference type="EMBL" id="BMMH01000003">
    <property type="protein sequence ID" value="GGL07769.1"/>
    <property type="molecule type" value="Genomic_DNA"/>
</dbReference>
<dbReference type="Proteomes" id="UP000638263">
    <property type="component" value="Unassembled WGS sequence"/>
</dbReference>
<gene>
    <name evidence="2" type="ORF">GCM10011588_22770</name>
</gene>
<protein>
    <recommendedName>
        <fullName evidence="4">YbaB/EbfC family DNA-binding protein</fullName>
    </recommendedName>
</protein>